<reference evidence="3" key="1">
    <citation type="submission" date="2019-07" db="EMBL/GenBank/DDBJ databases">
        <title>De Novo Assembly of kiwifruit Actinidia rufa.</title>
        <authorList>
            <person name="Sugita-Konishi S."/>
            <person name="Sato K."/>
            <person name="Mori E."/>
            <person name="Abe Y."/>
            <person name="Kisaki G."/>
            <person name="Hamano K."/>
            <person name="Suezawa K."/>
            <person name="Otani M."/>
            <person name="Fukuda T."/>
            <person name="Manabe T."/>
            <person name="Gomi K."/>
            <person name="Tabuchi M."/>
            <person name="Akimitsu K."/>
            <person name="Kataoka I."/>
        </authorList>
    </citation>
    <scope>NUCLEOTIDE SEQUENCE [LARGE SCALE GENOMIC DNA]</scope>
    <source>
        <strain evidence="3">cv. Fuchu</strain>
    </source>
</reference>
<sequence length="205" mass="23212">MDTRGKSNTEFRNKVSELLARHELNFDQIHNTLQTILAELQTLQTNPEITDVNPFASGDTSHHCQPSTPTAQPTSNLNYSFQTSMRVKLASFHLDGIALQWHRWLTKFQGPLSWVNFTAALLRRFGSTDFDDPSEALMHLKQTTTVEVYQEEFECISQLIDALPDNHLIGCFIAGLQDDIRLDVKLKKPRTLTEAIGVSQGSKNR</sequence>
<dbReference type="OrthoDB" id="2013610at2759"/>
<dbReference type="AlphaFoldDB" id="A0A7J0DX06"/>
<proteinExistence type="predicted"/>
<dbReference type="Proteomes" id="UP000585474">
    <property type="component" value="Unassembled WGS sequence"/>
</dbReference>
<name>A0A7J0DX06_9ERIC</name>
<feature type="domain" description="Retrotransposon gag" evidence="1">
    <location>
        <begin position="88"/>
        <end position="177"/>
    </location>
</feature>
<organism evidence="2 3">
    <name type="scientific">Actinidia rufa</name>
    <dbReference type="NCBI Taxonomy" id="165716"/>
    <lineage>
        <taxon>Eukaryota</taxon>
        <taxon>Viridiplantae</taxon>
        <taxon>Streptophyta</taxon>
        <taxon>Embryophyta</taxon>
        <taxon>Tracheophyta</taxon>
        <taxon>Spermatophyta</taxon>
        <taxon>Magnoliopsida</taxon>
        <taxon>eudicotyledons</taxon>
        <taxon>Gunneridae</taxon>
        <taxon>Pentapetalae</taxon>
        <taxon>asterids</taxon>
        <taxon>Ericales</taxon>
        <taxon>Actinidiaceae</taxon>
        <taxon>Actinidia</taxon>
    </lineage>
</organism>
<dbReference type="EMBL" id="BJWL01000438">
    <property type="protein sequence ID" value="GFS44370.1"/>
    <property type="molecule type" value="Genomic_DNA"/>
</dbReference>
<dbReference type="Pfam" id="PF03732">
    <property type="entry name" value="Retrotrans_gag"/>
    <property type="match status" value="1"/>
</dbReference>
<keyword evidence="3" id="KW-1185">Reference proteome</keyword>
<protein>
    <recommendedName>
        <fullName evidence="1">Retrotransposon gag domain-containing protein</fullName>
    </recommendedName>
</protein>
<gene>
    <name evidence="2" type="ORF">Acr_00g0089930</name>
</gene>
<accession>A0A7J0DX06</accession>
<evidence type="ECO:0000313" key="2">
    <source>
        <dbReference type="EMBL" id="GFS44370.1"/>
    </source>
</evidence>
<evidence type="ECO:0000259" key="1">
    <source>
        <dbReference type="Pfam" id="PF03732"/>
    </source>
</evidence>
<evidence type="ECO:0000313" key="3">
    <source>
        <dbReference type="Proteomes" id="UP000585474"/>
    </source>
</evidence>
<comment type="caution">
    <text evidence="2">The sequence shown here is derived from an EMBL/GenBank/DDBJ whole genome shotgun (WGS) entry which is preliminary data.</text>
</comment>
<dbReference type="InterPro" id="IPR005162">
    <property type="entry name" value="Retrotrans_gag_dom"/>
</dbReference>